<keyword evidence="4 5" id="KW-0704">Schiff base</keyword>
<evidence type="ECO:0000256" key="3">
    <source>
        <dbReference type="ARBA" id="ARBA00023239"/>
    </source>
</evidence>
<dbReference type="CDD" id="cd00502">
    <property type="entry name" value="DHQase_I"/>
    <property type="match status" value="1"/>
</dbReference>
<dbReference type="EMBL" id="JAUSTY010000012">
    <property type="protein sequence ID" value="MDQ0166991.1"/>
    <property type="molecule type" value="Genomic_DNA"/>
</dbReference>
<organism evidence="6 7">
    <name type="scientific">Caldalkalibacillus horti</name>
    <dbReference type="NCBI Taxonomy" id="77523"/>
    <lineage>
        <taxon>Bacteria</taxon>
        <taxon>Bacillati</taxon>
        <taxon>Bacillota</taxon>
        <taxon>Bacilli</taxon>
        <taxon>Bacillales</taxon>
        <taxon>Bacillaceae</taxon>
        <taxon>Caldalkalibacillus</taxon>
    </lineage>
</organism>
<keyword evidence="7" id="KW-1185">Reference proteome</keyword>
<feature type="binding site" evidence="5">
    <location>
        <position position="86"/>
    </location>
    <ligand>
        <name>3-dehydroquinate</name>
        <dbReference type="ChEBI" id="CHEBI:32364"/>
    </ligand>
</feature>
<keyword evidence="2 5" id="KW-0057">Aromatic amino acid biosynthesis</keyword>
<feature type="binding site" evidence="5">
    <location>
        <position position="240"/>
    </location>
    <ligand>
        <name>3-dehydroquinate</name>
        <dbReference type="ChEBI" id="CHEBI:32364"/>
    </ligand>
</feature>
<evidence type="ECO:0000256" key="5">
    <source>
        <dbReference type="HAMAP-Rule" id="MF_00214"/>
    </source>
</evidence>
<dbReference type="InterPro" id="IPR001381">
    <property type="entry name" value="DHquinase_I"/>
</dbReference>
<feature type="active site" description="Proton donor/acceptor" evidence="5">
    <location>
        <position position="148"/>
    </location>
</feature>
<evidence type="ECO:0000256" key="4">
    <source>
        <dbReference type="ARBA" id="ARBA00023270"/>
    </source>
</evidence>
<dbReference type="InterPro" id="IPR013785">
    <property type="entry name" value="Aldolase_TIM"/>
</dbReference>
<comment type="subunit">
    <text evidence="5">Homodimer.</text>
</comment>
<dbReference type="Proteomes" id="UP001235840">
    <property type="component" value="Unassembled WGS sequence"/>
</dbReference>
<comment type="pathway">
    <text evidence="5">Metabolic intermediate biosynthesis; chorismate biosynthesis; chorismate from D-erythrose 4-phosphate and phosphoenolpyruvate: step 3/7.</text>
</comment>
<proteinExistence type="inferred from homology"/>
<dbReference type="Pfam" id="PF01487">
    <property type="entry name" value="DHquinase_I"/>
    <property type="match status" value="1"/>
</dbReference>
<evidence type="ECO:0000256" key="1">
    <source>
        <dbReference type="ARBA" id="ARBA00001864"/>
    </source>
</evidence>
<dbReference type="InterPro" id="IPR050146">
    <property type="entry name" value="Type-I_3-dehydroquinase"/>
</dbReference>
<evidence type="ECO:0000313" key="6">
    <source>
        <dbReference type="EMBL" id="MDQ0166991.1"/>
    </source>
</evidence>
<feature type="binding site" evidence="5">
    <location>
        <begin position="50"/>
        <end position="52"/>
    </location>
    <ligand>
        <name>3-dehydroquinate</name>
        <dbReference type="ChEBI" id="CHEBI:32364"/>
    </ligand>
</feature>
<dbReference type="NCBIfam" id="TIGR01093">
    <property type="entry name" value="aroD"/>
    <property type="match status" value="1"/>
</dbReference>
<comment type="function">
    <text evidence="5">Involved in the third step of the chorismate pathway, which leads to the biosynthesis of aromatic amino acids. Catalyzes the cis-dehydration of 3-dehydroquinate (DHQ) and introduces the first double bond of the aromatic ring to yield 3-dehydroshikimate.</text>
</comment>
<dbReference type="HAMAP" id="MF_00214">
    <property type="entry name" value="AroD"/>
    <property type="match status" value="1"/>
</dbReference>
<keyword evidence="5" id="KW-0028">Amino-acid biosynthesis</keyword>
<evidence type="ECO:0000256" key="2">
    <source>
        <dbReference type="ARBA" id="ARBA00023141"/>
    </source>
</evidence>
<dbReference type="RefSeq" id="WP_307395651.1">
    <property type="nucleotide sequence ID" value="NZ_BAAADK010000030.1"/>
</dbReference>
<feature type="active site" description="Schiff-base intermediate with substrate" evidence="5">
    <location>
        <position position="175"/>
    </location>
</feature>
<dbReference type="EC" id="4.2.1.10" evidence="5"/>
<comment type="caution">
    <text evidence="6">The sequence shown here is derived from an EMBL/GenBank/DDBJ whole genome shotgun (WGS) entry which is preliminary data.</text>
</comment>
<reference evidence="6 7" key="1">
    <citation type="submission" date="2023-07" db="EMBL/GenBank/DDBJ databases">
        <title>Genomic Encyclopedia of Type Strains, Phase IV (KMG-IV): sequencing the most valuable type-strain genomes for metagenomic binning, comparative biology and taxonomic classification.</title>
        <authorList>
            <person name="Goeker M."/>
        </authorList>
    </citation>
    <scope>NUCLEOTIDE SEQUENCE [LARGE SCALE GENOMIC DNA]</scope>
    <source>
        <strain evidence="6 7">DSM 12751</strain>
    </source>
</reference>
<keyword evidence="3 5" id="KW-0456">Lyase</keyword>
<dbReference type="PANTHER" id="PTHR43699:SF1">
    <property type="entry name" value="3-DEHYDROQUINATE DEHYDRATASE"/>
    <property type="match status" value="1"/>
</dbReference>
<dbReference type="SUPFAM" id="SSF51569">
    <property type="entry name" value="Aldolase"/>
    <property type="match status" value="1"/>
</dbReference>
<accession>A0ABT9W1B3</accession>
<name>A0ABT9W1B3_9BACI</name>
<comment type="catalytic activity">
    <reaction evidence="1 5">
        <text>3-dehydroquinate = 3-dehydroshikimate + H2O</text>
        <dbReference type="Rhea" id="RHEA:21096"/>
        <dbReference type="ChEBI" id="CHEBI:15377"/>
        <dbReference type="ChEBI" id="CHEBI:16630"/>
        <dbReference type="ChEBI" id="CHEBI:32364"/>
        <dbReference type="EC" id="4.2.1.10"/>
    </reaction>
</comment>
<comment type="caution">
    <text evidence="5">Lacks conserved residue(s) required for the propagation of feature annotation.</text>
</comment>
<evidence type="ECO:0000313" key="7">
    <source>
        <dbReference type="Proteomes" id="UP001235840"/>
    </source>
</evidence>
<gene>
    <name evidence="5" type="primary">aroD</name>
    <name evidence="6" type="ORF">J2S11_002908</name>
</gene>
<feature type="binding site" evidence="5">
    <location>
        <position position="217"/>
    </location>
    <ligand>
        <name>3-dehydroquinate</name>
        <dbReference type="ChEBI" id="CHEBI:32364"/>
    </ligand>
</feature>
<dbReference type="Gene3D" id="3.20.20.70">
    <property type="entry name" value="Aldolase class I"/>
    <property type="match status" value="1"/>
</dbReference>
<feature type="binding site" evidence="5">
    <location>
        <position position="236"/>
    </location>
    <ligand>
        <name>3-dehydroquinate</name>
        <dbReference type="ChEBI" id="CHEBI:32364"/>
    </ligand>
</feature>
<dbReference type="PANTHER" id="PTHR43699">
    <property type="entry name" value="3-DEHYDROQUINATE DEHYDRATASE"/>
    <property type="match status" value="1"/>
</dbReference>
<comment type="similarity">
    <text evidence="5">Belongs to the type-I 3-dehydroquinase family.</text>
</comment>
<dbReference type="GO" id="GO:0003855">
    <property type="term" value="F:3-dehydroquinate dehydratase activity"/>
    <property type="evidence" value="ECO:0007669"/>
    <property type="project" value="UniProtKB-EC"/>
</dbReference>
<protein>
    <recommendedName>
        <fullName evidence="5">3-dehydroquinate dehydratase</fullName>
        <shortName evidence="5">3-dehydroquinase</shortName>
        <ecNumber evidence="5">4.2.1.10</ecNumber>
    </recommendedName>
    <alternativeName>
        <fullName evidence="5">Type I DHQase</fullName>
    </alternativeName>
    <alternativeName>
        <fullName evidence="5">Type I dehydroquinase</fullName>
        <shortName evidence="5">DHQ1</shortName>
    </alternativeName>
</protein>
<sequence>MSLQQKSIMINGKNIINERPQIVVPIISSQEEAILKECEQIVSKKPDLIEWRADFFTDLADVEKVKHIIGELKLIAQEIPIIFTIRSVREGGQEISLDEDGVVRLLISVSRDAKVDFVDFELSNKASNLQKLKEVTDQSGTQLIVSYHNFQQTPPKEFITKTFADMQKAGANLAKLAAMPQSFSDVVTLLQCTEEANQQLDVPIISMSMGDIGVVSRVVGWQFGSVFTFAIGSQSSAPGQVPIEDLRQLIAKAKIS</sequence>